<sequence>MMLKKLLLGGTTVIVLVAIGFGLWLWPDFSARRTTLKTLNDPNVVLTRYTDPHTARALEADSYRVVLDSDNQGDGKTAAYAMKLNGVTYWVELTRRGSIFPRETLKKISPFDPHGGN</sequence>
<evidence type="ECO:0008006" key="4">
    <source>
        <dbReference type="Google" id="ProtNLM"/>
    </source>
</evidence>
<feature type="transmembrane region" description="Helical" evidence="1">
    <location>
        <begin position="6"/>
        <end position="26"/>
    </location>
</feature>
<evidence type="ECO:0000313" key="2">
    <source>
        <dbReference type="EMBL" id="MFD1392320.1"/>
    </source>
</evidence>
<gene>
    <name evidence="2" type="ORF">ACFQ3L_01810</name>
</gene>
<dbReference type="RefSeq" id="WP_125585277.1">
    <property type="nucleotide sequence ID" value="NZ_JBHTMO010000003.1"/>
</dbReference>
<keyword evidence="1" id="KW-0472">Membrane</keyword>
<keyword evidence="1" id="KW-1133">Transmembrane helix</keyword>
<evidence type="ECO:0000313" key="3">
    <source>
        <dbReference type="Proteomes" id="UP001597249"/>
    </source>
</evidence>
<protein>
    <recommendedName>
        <fullName evidence="4">YxeA family protein</fullName>
    </recommendedName>
</protein>
<dbReference type="EMBL" id="JBHTMO010000003">
    <property type="protein sequence ID" value="MFD1392320.1"/>
    <property type="molecule type" value="Genomic_DNA"/>
</dbReference>
<reference evidence="3" key="1">
    <citation type="journal article" date="2019" name="Int. J. Syst. Evol. Microbiol.">
        <title>The Global Catalogue of Microorganisms (GCM) 10K type strain sequencing project: providing services to taxonomists for standard genome sequencing and annotation.</title>
        <authorList>
            <consortium name="The Broad Institute Genomics Platform"/>
            <consortium name="The Broad Institute Genome Sequencing Center for Infectious Disease"/>
            <person name="Wu L."/>
            <person name="Ma J."/>
        </authorList>
    </citation>
    <scope>NUCLEOTIDE SEQUENCE [LARGE SCALE GENOMIC DNA]</scope>
    <source>
        <strain evidence="3">CCM 8911</strain>
    </source>
</reference>
<keyword evidence="1" id="KW-0812">Transmembrane</keyword>
<keyword evidence="3" id="KW-1185">Reference proteome</keyword>
<evidence type="ECO:0000256" key="1">
    <source>
        <dbReference type="SAM" id="Phobius"/>
    </source>
</evidence>
<comment type="caution">
    <text evidence="2">The sequence shown here is derived from an EMBL/GenBank/DDBJ whole genome shotgun (WGS) entry which is preliminary data.</text>
</comment>
<proteinExistence type="predicted"/>
<name>A0ABW4B7L4_9LACO</name>
<dbReference type="Proteomes" id="UP001597249">
    <property type="component" value="Unassembled WGS sequence"/>
</dbReference>
<accession>A0ABW4B7L4</accession>
<organism evidence="2 3">
    <name type="scientific">Lacticaseibacillus jixianensis</name>
    <dbReference type="NCBI Taxonomy" id="2486012"/>
    <lineage>
        <taxon>Bacteria</taxon>
        <taxon>Bacillati</taxon>
        <taxon>Bacillota</taxon>
        <taxon>Bacilli</taxon>
        <taxon>Lactobacillales</taxon>
        <taxon>Lactobacillaceae</taxon>
        <taxon>Lacticaseibacillus</taxon>
    </lineage>
</organism>